<dbReference type="PANTHER" id="PTHR21310">
    <property type="entry name" value="AMINOGLYCOSIDE PHOSPHOTRANSFERASE-RELATED-RELATED"/>
    <property type="match status" value="1"/>
</dbReference>
<organism evidence="2 3">
    <name type="scientific">Micromonospora yangpuensis</name>
    <dbReference type="NCBI Taxonomy" id="683228"/>
    <lineage>
        <taxon>Bacteria</taxon>
        <taxon>Bacillati</taxon>
        <taxon>Actinomycetota</taxon>
        <taxon>Actinomycetes</taxon>
        <taxon>Micromonosporales</taxon>
        <taxon>Micromonosporaceae</taxon>
        <taxon>Micromonospora</taxon>
    </lineage>
</organism>
<dbReference type="Pfam" id="PF01636">
    <property type="entry name" value="APH"/>
    <property type="match status" value="1"/>
</dbReference>
<reference evidence="2 3" key="1">
    <citation type="submission" date="2016-06" db="EMBL/GenBank/DDBJ databases">
        <authorList>
            <person name="Kjaerup R.B."/>
            <person name="Dalgaard T.S."/>
            <person name="Juul-Madsen H.R."/>
        </authorList>
    </citation>
    <scope>NUCLEOTIDE SEQUENCE [LARGE SCALE GENOMIC DNA]</scope>
    <source>
        <strain evidence="2 3">DSM 45577</strain>
    </source>
</reference>
<sequence length="302" mass="31527">MRELIAVVGRLLGGGGTRVLTPLGAGTDHLAYDVDGEFVLRVRRDRQAADGPAGDGPAGDGPAVNGPAAIRREIRVLDAVARVSPIPVPEVVAAAPDDGLLVVRRLAGTSLLDQPCPTPGRLVGQLADFLHAVHSLDAGLGEPDEQPLAAYLAEAVAALPRITPVLSADQHRLVVDFLSRTPPPEPPATVFCHADLGAEHLLAGADRTRLTGVLDWSDAARTDPARDLGRLYRDLGPSPAARIGARLTGTGAGDLVARAAFHARCALIEDLDFGLTEGDHRYVAAALARLHRTFTGAPPEHG</sequence>
<dbReference type="Gene3D" id="3.90.1200.10">
    <property type="match status" value="1"/>
</dbReference>
<feature type="domain" description="Aminoglycoside phosphotransferase" evidence="1">
    <location>
        <begin position="20"/>
        <end position="247"/>
    </location>
</feature>
<evidence type="ECO:0000313" key="2">
    <source>
        <dbReference type="EMBL" id="SCL55960.1"/>
    </source>
</evidence>
<dbReference type="EMBL" id="FMIA01000002">
    <property type="protein sequence ID" value="SCL55960.1"/>
    <property type="molecule type" value="Genomic_DNA"/>
</dbReference>
<keyword evidence="2" id="KW-0808">Transferase</keyword>
<dbReference type="InterPro" id="IPR002575">
    <property type="entry name" value="Aminoglycoside_PTrfase"/>
</dbReference>
<keyword evidence="3" id="KW-1185">Reference proteome</keyword>
<dbReference type="Proteomes" id="UP000198937">
    <property type="component" value="Unassembled WGS sequence"/>
</dbReference>
<name>A0A1C6UPS0_9ACTN</name>
<dbReference type="OrthoDB" id="9797603at2"/>
<evidence type="ECO:0000313" key="3">
    <source>
        <dbReference type="Proteomes" id="UP000198937"/>
    </source>
</evidence>
<accession>A0A1C6UPS0</accession>
<dbReference type="STRING" id="683228.GA0070617_3108"/>
<dbReference type="Gene3D" id="3.30.200.20">
    <property type="entry name" value="Phosphorylase Kinase, domain 1"/>
    <property type="match status" value="1"/>
</dbReference>
<dbReference type="AlphaFoldDB" id="A0A1C6UPS0"/>
<gene>
    <name evidence="2" type="ORF">GA0070617_3108</name>
</gene>
<dbReference type="RefSeq" id="WP_091438204.1">
    <property type="nucleotide sequence ID" value="NZ_BMMJ01000005.1"/>
</dbReference>
<dbReference type="GO" id="GO:0016740">
    <property type="term" value="F:transferase activity"/>
    <property type="evidence" value="ECO:0007669"/>
    <property type="project" value="UniProtKB-KW"/>
</dbReference>
<dbReference type="InterPro" id="IPR051678">
    <property type="entry name" value="AGP_Transferase"/>
</dbReference>
<protein>
    <submittedName>
        <fullName evidence="2">Aminoglycoside 2''-phosphotransferase</fullName>
    </submittedName>
</protein>
<proteinExistence type="predicted"/>
<evidence type="ECO:0000259" key="1">
    <source>
        <dbReference type="Pfam" id="PF01636"/>
    </source>
</evidence>
<dbReference type="SUPFAM" id="SSF56112">
    <property type="entry name" value="Protein kinase-like (PK-like)"/>
    <property type="match status" value="1"/>
</dbReference>
<dbReference type="InterPro" id="IPR011009">
    <property type="entry name" value="Kinase-like_dom_sf"/>
</dbReference>